<evidence type="ECO:0008006" key="3">
    <source>
        <dbReference type="Google" id="ProtNLM"/>
    </source>
</evidence>
<protein>
    <recommendedName>
        <fullName evidence="3">DUF4817 domain-containing protein</fullName>
    </recommendedName>
</protein>
<keyword evidence="2" id="KW-1185">Reference proteome</keyword>
<gene>
    <name evidence="1" type="ORF">TNCV_1241471</name>
</gene>
<accession>A0A8X6WEV3</accession>
<evidence type="ECO:0000313" key="2">
    <source>
        <dbReference type="Proteomes" id="UP000887159"/>
    </source>
</evidence>
<dbReference type="AlphaFoldDB" id="A0A8X6WEV3"/>
<sequence>MLLIHGLAKGNARGAERLYCEKYPQRDELISRMFFNLHHNLGEYGSLRGNRHNKGVSRVNRTPSMEQNLLDAVQNRTSRHCCRRRNSEECSSFFCNVNTYPHTIFKEYCHSICNTFEQ</sequence>
<evidence type="ECO:0000313" key="1">
    <source>
        <dbReference type="EMBL" id="GFY33297.1"/>
    </source>
</evidence>
<comment type="caution">
    <text evidence="1">The sequence shown here is derived from an EMBL/GenBank/DDBJ whole genome shotgun (WGS) entry which is preliminary data.</text>
</comment>
<name>A0A8X6WEV3_TRICX</name>
<proteinExistence type="predicted"/>
<dbReference type="Proteomes" id="UP000887159">
    <property type="component" value="Unassembled WGS sequence"/>
</dbReference>
<organism evidence="1 2">
    <name type="scientific">Trichonephila clavipes</name>
    <name type="common">Golden silk orbweaver</name>
    <name type="synonym">Nephila clavipes</name>
    <dbReference type="NCBI Taxonomy" id="2585209"/>
    <lineage>
        <taxon>Eukaryota</taxon>
        <taxon>Metazoa</taxon>
        <taxon>Ecdysozoa</taxon>
        <taxon>Arthropoda</taxon>
        <taxon>Chelicerata</taxon>
        <taxon>Arachnida</taxon>
        <taxon>Araneae</taxon>
        <taxon>Araneomorphae</taxon>
        <taxon>Entelegynae</taxon>
        <taxon>Araneoidea</taxon>
        <taxon>Nephilidae</taxon>
        <taxon>Trichonephila</taxon>
    </lineage>
</organism>
<dbReference type="EMBL" id="BMAU01021409">
    <property type="protein sequence ID" value="GFY33297.1"/>
    <property type="molecule type" value="Genomic_DNA"/>
</dbReference>
<reference evidence="1" key="1">
    <citation type="submission" date="2020-08" db="EMBL/GenBank/DDBJ databases">
        <title>Multicomponent nature underlies the extraordinary mechanical properties of spider dragline silk.</title>
        <authorList>
            <person name="Kono N."/>
            <person name="Nakamura H."/>
            <person name="Mori M."/>
            <person name="Yoshida Y."/>
            <person name="Ohtoshi R."/>
            <person name="Malay A.D."/>
            <person name="Moran D.A.P."/>
            <person name="Tomita M."/>
            <person name="Numata K."/>
            <person name="Arakawa K."/>
        </authorList>
    </citation>
    <scope>NUCLEOTIDE SEQUENCE</scope>
</reference>